<name>A0A2U8QRG0_9FLAO</name>
<gene>
    <name evidence="1" type="ORF">DI487_01870</name>
</gene>
<organism evidence="1 2">
    <name type="scientific">Flavobacterium sediminis</name>
    <dbReference type="NCBI Taxonomy" id="2201181"/>
    <lineage>
        <taxon>Bacteria</taxon>
        <taxon>Pseudomonadati</taxon>
        <taxon>Bacteroidota</taxon>
        <taxon>Flavobacteriia</taxon>
        <taxon>Flavobacteriales</taxon>
        <taxon>Flavobacteriaceae</taxon>
        <taxon>Flavobacterium</taxon>
    </lineage>
</organism>
<accession>A0A2U8QRG0</accession>
<dbReference type="AlphaFoldDB" id="A0A2U8QRG0"/>
<dbReference type="Proteomes" id="UP000245429">
    <property type="component" value="Chromosome"/>
</dbReference>
<reference evidence="1 2" key="1">
    <citation type="submission" date="2018-05" db="EMBL/GenBank/DDBJ databases">
        <title>Flavobacterium sp. MEBiC07310.</title>
        <authorList>
            <person name="Baek K."/>
        </authorList>
    </citation>
    <scope>NUCLEOTIDE SEQUENCE [LARGE SCALE GENOMIC DNA]</scope>
    <source>
        <strain evidence="1 2">MEBiC07310</strain>
    </source>
</reference>
<dbReference type="InterPro" id="IPR046508">
    <property type="entry name" value="DUF6686"/>
</dbReference>
<proteinExistence type="predicted"/>
<evidence type="ECO:0000313" key="2">
    <source>
        <dbReference type="Proteomes" id="UP000245429"/>
    </source>
</evidence>
<dbReference type="OrthoDB" id="1145224at2"/>
<evidence type="ECO:0000313" key="1">
    <source>
        <dbReference type="EMBL" id="AWM12740.1"/>
    </source>
</evidence>
<dbReference type="Pfam" id="PF20391">
    <property type="entry name" value="DUF6686"/>
    <property type="match status" value="1"/>
</dbReference>
<keyword evidence="2" id="KW-1185">Reference proteome</keyword>
<dbReference type="RefSeq" id="WP_109568149.1">
    <property type="nucleotide sequence ID" value="NZ_CP029463.1"/>
</dbReference>
<sequence>MCRNYILLNQTENGLLLFLKGCANYQLSYKNLNFSLTKEELKAFKNYLKKINIEYWETEYQNSIYPKKIPIPTLQKNFIILLDRIEIEELLRLLQKEYCSFLRFSDIKNTIIWN</sequence>
<dbReference type="EMBL" id="CP029463">
    <property type="protein sequence ID" value="AWM12740.1"/>
    <property type="molecule type" value="Genomic_DNA"/>
</dbReference>
<protein>
    <submittedName>
        <fullName evidence="1">Uncharacterized protein</fullName>
    </submittedName>
</protein>
<dbReference type="KEGG" id="fse:DI487_01870"/>